<gene>
    <name evidence="10" type="ORF">niasHS_000936</name>
</gene>
<dbReference type="EMBL" id="JBICCN010000042">
    <property type="protein sequence ID" value="KAL3098948.1"/>
    <property type="molecule type" value="Genomic_DNA"/>
</dbReference>
<evidence type="ECO:0000256" key="3">
    <source>
        <dbReference type="ARBA" id="ARBA00022603"/>
    </source>
</evidence>
<feature type="domain" description="Post-SET" evidence="9">
    <location>
        <begin position="235"/>
        <end position="251"/>
    </location>
</feature>
<evidence type="ECO:0000256" key="6">
    <source>
        <dbReference type="ARBA" id="ARBA00022723"/>
    </source>
</evidence>
<protein>
    <recommendedName>
        <fullName evidence="12">Histone-lysine N-methyltransferase SETMAR</fullName>
    </recommendedName>
</protein>
<evidence type="ECO:0008006" key="12">
    <source>
        <dbReference type="Google" id="ProtNLM"/>
    </source>
</evidence>
<evidence type="ECO:0000259" key="9">
    <source>
        <dbReference type="PROSITE" id="PS50868"/>
    </source>
</evidence>
<keyword evidence="4" id="KW-0808">Transferase</keyword>
<dbReference type="GO" id="GO:0046872">
    <property type="term" value="F:metal ion binding"/>
    <property type="evidence" value="ECO:0007669"/>
    <property type="project" value="UniProtKB-KW"/>
</dbReference>
<accession>A0ABD2K8B2</accession>
<keyword evidence="5" id="KW-0949">S-adenosyl-L-methionine</keyword>
<evidence type="ECO:0000313" key="11">
    <source>
        <dbReference type="Proteomes" id="UP001620645"/>
    </source>
</evidence>
<reference evidence="10 11" key="1">
    <citation type="submission" date="2024-10" db="EMBL/GenBank/DDBJ databases">
        <authorList>
            <person name="Kim D."/>
        </authorList>
    </citation>
    <scope>NUCLEOTIDE SEQUENCE [LARGE SCALE GENOMIC DNA]</scope>
    <source>
        <strain evidence="10">Taebaek</strain>
    </source>
</reference>
<organism evidence="10 11">
    <name type="scientific">Heterodera schachtii</name>
    <name type="common">Sugarbeet cyst nematode worm</name>
    <name type="synonym">Tylenchus schachtii</name>
    <dbReference type="NCBI Taxonomy" id="97005"/>
    <lineage>
        <taxon>Eukaryota</taxon>
        <taxon>Metazoa</taxon>
        <taxon>Ecdysozoa</taxon>
        <taxon>Nematoda</taxon>
        <taxon>Chromadorea</taxon>
        <taxon>Rhabditida</taxon>
        <taxon>Tylenchina</taxon>
        <taxon>Tylenchomorpha</taxon>
        <taxon>Tylenchoidea</taxon>
        <taxon>Heteroderidae</taxon>
        <taxon>Heteroderinae</taxon>
        <taxon>Heterodera</taxon>
    </lineage>
</organism>
<dbReference type="PROSITE" id="PS50280">
    <property type="entry name" value="SET"/>
    <property type="match status" value="1"/>
</dbReference>
<evidence type="ECO:0000256" key="2">
    <source>
        <dbReference type="ARBA" id="ARBA00022454"/>
    </source>
</evidence>
<evidence type="ECO:0000313" key="10">
    <source>
        <dbReference type="EMBL" id="KAL3098948.1"/>
    </source>
</evidence>
<feature type="domain" description="SET" evidence="8">
    <location>
        <begin position="101"/>
        <end position="225"/>
    </location>
</feature>
<evidence type="ECO:0000256" key="7">
    <source>
        <dbReference type="ARBA" id="ARBA00022833"/>
    </source>
</evidence>
<dbReference type="InterPro" id="IPR046341">
    <property type="entry name" value="SET_dom_sf"/>
</dbReference>
<keyword evidence="2" id="KW-0158">Chromosome</keyword>
<proteinExistence type="predicted"/>
<name>A0ABD2K8B2_HETSC</name>
<dbReference type="Proteomes" id="UP001620645">
    <property type="component" value="Unassembled WGS sequence"/>
</dbReference>
<dbReference type="GO" id="GO:0032259">
    <property type="term" value="P:methylation"/>
    <property type="evidence" value="ECO:0007669"/>
    <property type="project" value="UniProtKB-KW"/>
</dbReference>
<evidence type="ECO:0000256" key="1">
    <source>
        <dbReference type="ARBA" id="ARBA00004286"/>
    </source>
</evidence>
<keyword evidence="7" id="KW-0862">Zinc</keyword>
<dbReference type="InterPro" id="IPR003616">
    <property type="entry name" value="Post-SET_dom"/>
</dbReference>
<evidence type="ECO:0000256" key="4">
    <source>
        <dbReference type="ARBA" id="ARBA00022679"/>
    </source>
</evidence>
<dbReference type="InterPro" id="IPR001214">
    <property type="entry name" value="SET_dom"/>
</dbReference>
<dbReference type="PANTHER" id="PTHR46223">
    <property type="entry name" value="HISTONE-LYSINE N-METHYLTRANSFERASE SUV39H"/>
    <property type="match status" value="1"/>
</dbReference>
<sequence length="256" mass="27884">MDFEYIVANVAGPGTDSAFLDEDFEGCNCTDVQCCTSAAGGCSCLPGKRDNYNPITGKWIDHQGGTDQRQGVPHLECHQNCVCAWEPDKCANRQVQFGVRQPIRVAPCASGKGFGVFASALIEAGTFVIEYVGEVLGEEEARRRIDIVGRHEHNYLFTIREFIRGECRSTFIDARHKGNISRFINHSCEPNLSLQIVRLGRQCPSLAMFASRDIQSGEELSYSYGFLAGTDGSFSGKACLCGASSCMGRLPSATSI</sequence>
<dbReference type="InterPro" id="IPR050973">
    <property type="entry name" value="H3K9_Histone-Lys_N-MTase"/>
</dbReference>
<dbReference type="Gene3D" id="2.170.270.10">
    <property type="entry name" value="SET domain"/>
    <property type="match status" value="1"/>
</dbReference>
<dbReference type="SUPFAM" id="SSF82199">
    <property type="entry name" value="SET domain"/>
    <property type="match status" value="1"/>
</dbReference>
<comment type="caution">
    <text evidence="10">The sequence shown here is derived from an EMBL/GenBank/DDBJ whole genome shotgun (WGS) entry which is preliminary data.</text>
</comment>
<keyword evidence="11" id="KW-1185">Reference proteome</keyword>
<dbReference type="PROSITE" id="PS50868">
    <property type="entry name" value="POST_SET"/>
    <property type="match status" value="1"/>
</dbReference>
<dbReference type="SMART" id="SM00317">
    <property type="entry name" value="SET"/>
    <property type="match status" value="1"/>
</dbReference>
<keyword evidence="6" id="KW-0479">Metal-binding</keyword>
<evidence type="ECO:0000259" key="8">
    <source>
        <dbReference type="PROSITE" id="PS50280"/>
    </source>
</evidence>
<comment type="subcellular location">
    <subcellularLocation>
        <location evidence="1">Chromosome</location>
    </subcellularLocation>
</comment>
<dbReference type="GO" id="GO:0008168">
    <property type="term" value="F:methyltransferase activity"/>
    <property type="evidence" value="ECO:0007669"/>
    <property type="project" value="UniProtKB-KW"/>
</dbReference>
<dbReference type="PANTHER" id="PTHR46223:SF3">
    <property type="entry name" value="HISTONE-LYSINE N-METHYLTRANSFERASE SET-23"/>
    <property type="match status" value="1"/>
</dbReference>
<dbReference type="Pfam" id="PF00856">
    <property type="entry name" value="SET"/>
    <property type="match status" value="1"/>
</dbReference>
<dbReference type="AlphaFoldDB" id="A0ABD2K8B2"/>
<keyword evidence="3" id="KW-0489">Methyltransferase</keyword>
<dbReference type="GO" id="GO:0005694">
    <property type="term" value="C:chromosome"/>
    <property type="evidence" value="ECO:0007669"/>
    <property type="project" value="UniProtKB-SubCell"/>
</dbReference>
<evidence type="ECO:0000256" key="5">
    <source>
        <dbReference type="ARBA" id="ARBA00022691"/>
    </source>
</evidence>